<feature type="compositionally biased region" description="Basic and acidic residues" evidence="1">
    <location>
        <begin position="1922"/>
        <end position="1935"/>
    </location>
</feature>
<reference evidence="3 4" key="1">
    <citation type="submission" date="2020-06" db="EMBL/GenBank/DDBJ databases">
        <authorList>
            <person name="Criscuolo A."/>
        </authorList>
    </citation>
    <scope>NUCLEOTIDE SEQUENCE [LARGE SCALE GENOMIC DNA]</scope>
    <source>
        <strain evidence="3">1804121828</strain>
    </source>
</reference>
<protein>
    <submittedName>
        <fullName evidence="3">Uncharacterized protein</fullName>
    </submittedName>
</protein>
<feature type="region of interest" description="Disordered" evidence="1">
    <location>
        <begin position="1262"/>
        <end position="1287"/>
    </location>
</feature>
<feature type="compositionally biased region" description="Basic and acidic residues" evidence="1">
    <location>
        <begin position="1966"/>
        <end position="1986"/>
    </location>
</feature>
<accession>A0A6V6XZG5</accession>
<dbReference type="Proteomes" id="UP000586454">
    <property type="component" value="Unassembled WGS sequence"/>
</dbReference>
<feature type="chain" id="PRO_5027772642" evidence="2">
    <location>
        <begin position="29"/>
        <end position="2130"/>
    </location>
</feature>
<evidence type="ECO:0000256" key="2">
    <source>
        <dbReference type="SAM" id="SignalP"/>
    </source>
</evidence>
<feature type="region of interest" description="Disordered" evidence="1">
    <location>
        <begin position="1809"/>
        <end position="1829"/>
    </location>
</feature>
<evidence type="ECO:0000313" key="4">
    <source>
        <dbReference type="Proteomes" id="UP000586454"/>
    </source>
</evidence>
<gene>
    <name evidence="3" type="ORF">PEPNEM18_00190</name>
</gene>
<evidence type="ECO:0000256" key="1">
    <source>
        <dbReference type="SAM" id="MobiDB-lite"/>
    </source>
</evidence>
<dbReference type="EMBL" id="CAIJCS010000009">
    <property type="protein sequence ID" value="CAC9923798.1"/>
    <property type="molecule type" value="Genomic_DNA"/>
</dbReference>
<feature type="region of interest" description="Disordered" evidence="1">
    <location>
        <begin position="1692"/>
        <end position="1788"/>
    </location>
</feature>
<proteinExistence type="predicted"/>
<feature type="compositionally biased region" description="Basic and acidic residues" evidence="1">
    <location>
        <begin position="1941"/>
        <end position="1958"/>
    </location>
</feature>
<feature type="compositionally biased region" description="Basic and acidic residues" evidence="1">
    <location>
        <begin position="1728"/>
        <end position="1743"/>
    </location>
</feature>
<comment type="caution">
    <text evidence="3">The sequence shown here is derived from an EMBL/GenBank/DDBJ whole genome shotgun (WGS) entry which is preliminary data.</text>
</comment>
<feature type="signal peptide" evidence="2">
    <location>
        <begin position="1"/>
        <end position="28"/>
    </location>
</feature>
<keyword evidence="4" id="KW-1185">Reference proteome</keyword>
<keyword evidence="2" id="KW-0732">Signal</keyword>
<sequence length="2130" mass="232644">METVKSRFLTLLLAFVMIFTSLPMNALAAKPGDGKTEITNIKEQNGKQIVELTKLRGEKKLFSFRNGAGFFSTGAETTDKNIEQKVTINLETEGLNFGDNAFDSSALDEALPFDVTINLEDPVSKSIAQSETVTFNNKGETTKTVTFYVPKRLGQAKVSAVLTALDANLDLRVYKSADSTTDTIGQDLSFDFMISQIVHPVIKAKVTDPYGKELDESISKALGLKLKLGKEEYTFDLPESKKDLNIRTLDTFKDDPFPLNLAGDSQSLELTTQLDENNKMKVGDKTYKLNKITYNALGQEVVINDKTEKVGGYIEFATQPKIVVPTPDESGDLPNTPDGYKRLSFHAESSSNAQDGRFEHGDKLKVIDVLEGTEYTDKDLQKQIKGIGQPTPLINGSVDDSKKFLKWNPALPTTGKVDDTDYWPVYLKDGGEITPGEKLPDGVFEVKVIKDDTIAEDALYGKSYGVFQGSKLARDKFPDLVAAKGHQNPKWTTEADEAEGMVEIAKPWTKVITKATNFKATAGELPDIIENPTDPTPEGYVRVTFKAGEGVEDFKDAKTYDVKEGIALTEDKYPTAEAKVGYKDPKWDVAPGTPITKDNATITATATKIEDIIPGGPGVEKPEGYYIVEFLEGKHGVFKPVKEKDQVTVYYVNPEAKVKMSQITAPTVTAKVGYKFDSWSKEYQADAIITGDRQITAVYIYVDGVSTEAKEGWTKVTLKSGDKGEFTKTTNVEGGQTKTEEFDELVYYVDPEREVTIPAPVVKATVGNTFTGFDKPLTGTFKEETTINAKYLSTSDVIEDKTPGDDAEKPEGYVTVKFDAGQNGTFAPNSITKYFVNPEKNVEIGAPGIDPNKNFVFKGFFNGDEEHSSAAKKYTKDITYTAKYDDKSNESIIPGDQAKPGGWVTISFSAGEHGTFELVNGKQPTIAYHVNPEKDVVLKDKAPAIKANDGYKFTKYDPDVETARKYTTEGQVITAQYKATVVEGPDQPTKPDPNDPGKTVPDTDYAKLTFEKGINGEFAENAKTTIWVLKNEEVKFNAPAVEANEGFVFNGWDPALQTKYTDDKTHTAKYEPKSDISDVPVAGFQEIKFLPGTDGKFEGEKQEKSVWVRPDVEVDLTAKAPKVIANKGKVHTGWEPSLIGTFTKLDKATEITAQYKTDADNNGIADEDEKTPEPEVYARNIGKDPKVTTVEVETEKNADVTIEYKDKNGETKTITGKADDQGKLTKEITPKLEKDTPVKVTVKDGEKQPTEKIVKVFDDVDNNRIPDDQAGQTERPAAIASNKGKTPTFTTIEGKTEKGATITVTVKVNGEEKPVTVENLNVNDDGTYTLEAKYDNKPLENGAEILVYAENAPKTKSAPQTTTVFNDFNNDGKPDGGKVDLNDVKDIQVIAPEKMSYTEGDKLNGTGLKAVVRDNKGGIEIFEYDNATGKFKDADGKAVDEITATVADKAIKDLSLTEKDHNGKAIDVKVGGQTGSTNQVLEVKQLQTPTPTIEFAANQNTVGSDGKTPTGTAKQKTTVKFTVKNKPTKVFVKYTVNGEAKEESFEIGANDDATKTVDLQVKLPVGAEVQVLAKDADKALSEAATAKVVRDANNDGTADDKTPVGKTEIDPIKAESEKITVKPADNATELVIKETDKSGNTPADSKEITVTKDEDGNWKIGDDIIKPDKDGKLTIPTKGKLELDEYNVVEVDAKGDPDTTTPSNARETVGEAADTTAPAMPQIDQPVDGDKDIKVKTPTEPDAKTIIVEVEVPAKPGENPTKKTVEVTKGDDGKWKTPDGKEVPEENGKLVIPVDPAVKTGDKVTVEVKDDSGNASKSEPQTVVERQKLPVPTIDPIKTGERTVSGTAKDAATVDIYKKNAEGGYDLVKEDVGVSADGSYTYNHTDGFKDGDVIRVVAKKLGMTPNNAETTVGVDTSALDKAITDGKSELDKRNDGTPADKALEDAIKEGEDLKKKDPAPSQEEVDQAKDKIEKAIEDKKKADEARDKLKEIIKEAEEETKKDGYEEKPGKDRRELEKTIKEGKESLENNTNIPESTEKIEKALEKIRKETLQVSAKDPKVGDQSITITTYPSLCEVEVFINDVSMDKIKTNGFGTYSFTLDEPIKAGTTIELKAHKDGYNDNSYWTKVK</sequence>
<organism evidence="3 4">
    <name type="scientific">Aedoeadaptatus nemausensis</name>
    <dbReference type="NCBI Taxonomy" id="2582829"/>
    <lineage>
        <taxon>Bacteria</taxon>
        <taxon>Bacillati</taxon>
        <taxon>Bacillota</taxon>
        <taxon>Tissierellia</taxon>
        <taxon>Tissierellales</taxon>
        <taxon>Peptoniphilaceae</taxon>
        <taxon>Aedoeadaptatus</taxon>
    </lineage>
</organism>
<feature type="region of interest" description="Disordered" evidence="1">
    <location>
        <begin position="1630"/>
        <end position="1671"/>
    </location>
</feature>
<feature type="compositionally biased region" description="Basic and acidic residues" evidence="1">
    <location>
        <begin position="1760"/>
        <end position="1788"/>
    </location>
</feature>
<feature type="region of interest" description="Disordered" evidence="1">
    <location>
        <begin position="1906"/>
        <end position="1986"/>
    </location>
</feature>
<dbReference type="RefSeq" id="WP_180498345.1">
    <property type="nucleotide sequence ID" value="NZ_CAIJCS010000009.1"/>
</dbReference>
<evidence type="ECO:0000313" key="3">
    <source>
        <dbReference type="EMBL" id="CAC9923798.1"/>
    </source>
</evidence>
<feature type="compositionally biased region" description="Basic and acidic residues" evidence="1">
    <location>
        <begin position="1644"/>
        <end position="1671"/>
    </location>
</feature>
<name>A0A6V6XZG5_9FIRM</name>